<evidence type="ECO:0000256" key="1">
    <source>
        <dbReference type="SAM" id="Phobius"/>
    </source>
</evidence>
<organism evidence="2 3">
    <name type="scientific">Ophiocordyceps sinensis</name>
    <dbReference type="NCBI Taxonomy" id="72228"/>
    <lineage>
        <taxon>Eukaryota</taxon>
        <taxon>Fungi</taxon>
        <taxon>Dikarya</taxon>
        <taxon>Ascomycota</taxon>
        <taxon>Pezizomycotina</taxon>
        <taxon>Sordariomycetes</taxon>
        <taxon>Hypocreomycetidae</taxon>
        <taxon>Hypocreales</taxon>
        <taxon>Ophiocordycipitaceae</taxon>
        <taxon>Ophiocordyceps</taxon>
    </lineage>
</organism>
<keyword evidence="1" id="KW-1133">Transmembrane helix</keyword>
<protein>
    <submittedName>
        <fullName evidence="2">Uncharacterized protein</fullName>
    </submittedName>
</protein>
<comment type="caution">
    <text evidence="2">The sequence shown here is derived from an EMBL/GenBank/DDBJ whole genome shotgun (WGS) entry which is preliminary data.</text>
</comment>
<dbReference type="EMBL" id="JAAVMX010000003">
    <property type="protein sequence ID" value="KAF4511167.1"/>
    <property type="molecule type" value="Genomic_DNA"/>
</dbReference>
<keyword evidence="1" id="KW-0812">Transmembrane</keyword>
<accession>A0A8H4PVH1</accession>
<evidence type="ECO:0000313" key="2">
    <source>
        <dbReference type="EMBL" id="KAF4511167.1"/>
    </source>
</evidence>
<feature type="transmembrane region" description="Helical" evidence="1">
    <location>
        <begin position="53"/>
        <end position="76"/>
    </location>
</feature>
<reference evidence="2 3" key="1">
    <citation type="journal article" date="2020" name="Genome Biol. Evol.">
        <title>A new high-quality draft genome assembly of the Chinese cordyceps Ophiocordyceps sinensis.</title>
        <authorList>
            <person name="Shu R."/>
            <person name="Zhang J."/>
            <person name="Meng Q."/>
            <person name="Zhang H."/>
            <person name="Zhou G."/>
            <person name="Li M."/>
            <person name="Wu P."/>
            <person name="Zhao Y."/>
            <person name="Chen C."/>
            <person name="Qin Q."/>
        </authorList>
    </citation>
    <scope>NUCLEOTIDE SEQUENCE [LARGE SCALE GENOMIC DNA]</scope>
    <source>
        <strain evidence="2 3">IOZ07</strain>
    </source>
</reference>
<sequence>MSSPVIVACLVQHAFAMPLLMPRIRLSPRAEDGEVAHSAPGSGASGLTRFADLGVIISAGVLGCLILGFAAMSYFLRRKKATAATPAPKAFKVEGALAPCAPAQRQRTPSKLFDDLIRAAYAAHEGTSSCAPPAGADPAMRRKSVAGGIIYNEVPSVDGRTQKRKSVAVPNF</sequence>
<dbReference type="OrthoDB" id="10451420at2759"/>
<keyword evidence="1" id="KW-0472">Membrane</keyword>
<keyword evidence="3" id="KW-1185">Reference proteome</keyword>
<evidence type="ECO:0000313" key="3">
    <source>
        <dbReference type="Proteomes" id="UP000557566"/>
    </source>
</evidence>
<dbReference type="AlphaFoldDB" id="A0A8H4PVH1"/>
<proteinExistence type="predicted"/>
<gene>
    <name evidence="2" type="ORF">G6O67_002987</name>
</gene>
<name>A0A8H4PVH1_9HYPO</name>
<dbReference type="Proteomes" id="UP000557566">
    <property type="component" value="Unassembled WGS sequence"/>
</dbReference>